<evidence type="ECO:0000256" key="1">
    <source>
        <dbReference type="SAM" id="MobiDB-lite"/>
    </source>
</evidence>
<dbReference type="EMBL" id="CT573071">
    <property type="protein sequence ID" value="CAJ74352.1"/>
    <property type="molecule type" value="Genomic_DNA"/>
</dbReference>
<dbReference type="EMBL" id="CP049055">
    <property type="protein sequence ID" value="QII11457.1"/>
    <property type="molecule type" value="Genomic_DNA"/>
</dbReference>
<evidence type="ECO:0000256" key="2">
    <source>
        <dbReference type="SAM" id="Phobius"/>
    </source>
</evidence>
<dbReference type="AlphaFoldDB" id="Q1Q2W2"/>
<reference evidence="6" key="4">
    <citation type="submission" date="2017-10" db="EMBL/GenBank/DDBJ databases">
        <authorList>
            <person name="Frank J."/>
        </authorList>
    </citation>
    <scope>NUCLEOTIDE SEQUENCE [LARGE SCALE GENOMIC DNA]</scope>
</reference>
<organism evidence="3">
    <name type="scientific">Kuenenia stuttgartiensis</name>
    <dbReference type="NCBI Taxonomy" id="174633"/>
    <lineage>
        <taxon>Bacteria</taxon>
        <taxon>Pseudomonadati</taxon>
        <taxon>Planctomycetota</taxon>
        <taxon>Candidatus Brocadiia</taxon>
        <taxon>Candidatus Brocadiales</taxon>
        <taxon>Candidatus Brocadiaceae</taxon>
        <taxon>Candidatus Kuenenia</taxon>
    </lineage>
</organism>
<dbReference type="KEGG" id="kst:KSMBR1_3463"/>
<evidence type="ECO:0000313" key="5">
    <source>
        <dbReference type="EMBL" id="SOH05937.1"/>
    </source>
</evidence>
<dbReference type="Proteomes" id="UP000221734">
    <property type="component" value="Chromosome Kuenenia_stuttgartiensis_MBR1"/>
</dbReference>
<dbReference type="Gene3D" id="2.60.40.10">
    <property type="entry name" value="Immunoglobulins"/>
    <property type="match status" value="2"/>
</dbReference>
<gene>
    <name evidence="4" type="ORF">KsCSTR_20780</name>
    <name evidence="5" type="ORF">KSMBR1_3463</name>
    <name evidence="3" type="ORF">kuste3589</name>
</gene>
<protein>
    <submittedName>
        <fullName evidence="4">Exported protein</fullName>
    </submittedName>
</protein>
<dbReference type="RefSeq" id="WP_099326461.1">
    <property type="nucleotide sequence ID" value="NZ_CP049055.1"/>
</dbReference>
<feature type="compositionally biased region" description="Acidic residues" evidence="1">
    <location>
        <begin position="262"/>
        <end position="283"/>
    </location>
</feature>
<keyword evidence="6" id="KW-1185">Reference proteome</keyword>
<keyword evidence="2" id="KW-0472">Membrane</keyword>
<accession>Q1Q2W2</accession>
<feature type="transmembrane region" description="Helical" evidence="2">
    <location>
        <begin position="9"/>
        <end position="26"/>
    </location>
</feature>
<dbReference type="OrthoDB" id="265314at2"/>
<keyword evidence="2" id="KW-1133">Transmembrane helix</keyword>
<dbReference type="EMBL" id="LT934425">
    <property type="protein sequence ID" value="SOH05937.1"/>
    <property type="molecule type" value="Genomic_DNA"/>
</dbReference>
<evidence type="ECO:0000313" key="4">
    <source>
        <dbReference type="EMBL" id="QII11457.1"/>
    </source>
</evidence>
<reference evidence="3" key="2">
    <citation type="submission" date="2006-01" db="EMBL/GenBank/DDBJ databases">
        <authorList>
            <person name="Genoscope"/>
        </authorList>
    </citation>
    <scope>NUCLEOTIDE SEQUENCE</scope>
</reference>
<keyword evidence="2" id="KW-0812">Transmembrane</keyword>
<reference evidence="5" key="3">
    <citation type="submission" date="2017-10" db="EMBL/GenBank/DDBJ databases">
        <authorList>
            <person name="Banno H."/>
            <person name="Chua N.-H."/>
        </authorList>
    </citation>
    <scope>NUCLEOTIDE SEQUENCE [LARGE SCALE GENOMIC DNA]</scope>
    <source>
        <strain evidence="5">Kuenenia_mbr1_ru-nijmegen</strain>
    </source>
</reference>
<dbReference type="InterPro" id="IPR013783">
    <property type="entry name" value="Ig-like_fold"/>
</dbReference>
<name>Q1Q2W2_KUEST</name>
<reference evidence="3" key="1">
    <citation type="journal article" date="2006" name="Nature">
        <title>Deciphering the evolution and metabolism of an anammox bacterium from a community genome.</title>
        <authorList>
            <person name="Strous M."/>
            <person name="Pelletier E."/>
            <person name="Mangenot S."/>
            <person name="Rattei T."/>
            <person name="Lehner A."/>
            <person name="Taylor M.W."/>
            <person name="Horn M."/>
            <person name="Daims H."/>
            <person name="Bartol-Mavel D."/>
            <person name="Wincker P."/>
            <person name="Barbe V."/>
            <person name="Fonknechten N."/>
            <person name="Vallenet D."/>
            <person name="Segurens B."/>
            <person name="Schenowitz-Truong C."/>
            <person name="Medigue C."/>
            <person name="Collingro A."/>
            <person name="Snel B."/>
            <person name="Dutilh B.E."/>
            <person name="OpDenCamp H.J.M."/>
            <person name="vanDerDrift C."/>
            <person name="Cirpus I."/>
            <person name="vanDePas-Schoonen K.T."/>
            <person name="Harhangi H.R."/>
            <person name="vanNiftrik L."/>
            <person name="Schmid M."/>
            <person name="Keltjens J."/>
            <person name="vanDeVossenberg J."/>
            <person name="Kartal B."/>
            <person name="Meier H."/>
            <person name="Frishman D."/>
            <person name="Huynen M.A."/>
            <person name="Mewes H."/>
            <person name="Weissenbach J."/>
            <person name="Jetten M.S.M."/>
            <person name="Wagner M."/>
            <person name="LePaslier D."/>
        </authorList>
    </citation>
    <scope>NUCLEOTIDE SEQUENCE</scope>
</reference>
<feature type="compositionally biased region" description="Low complexity" evidence="1">
    <location>
        <begin position="295"/>
        <end position="309"/>
    </location>
</feature>
<feature type="region of interest" description="Disordered" evidence="1">
    <location>
        <begin position="240"/>
        <end position="309"/>
    </location>
</feature>
<dbReference type="Proteomes" id="UP000501926">
    <property type="component" value="Chromosome"/>
</dbReference>
<reference evidence="4 7" key="5">
    <citation type="submission" date="2020-02" db="EMBL/GenBank/DDBJ databases">
        <title>Newly sequenced genome of strain CSTR1 showed variability in Candidatus Kuenenia stuttgartiensis genomes.</title>
        <authorList>
            <person name="Ding C."/>
            <person name="Adrian L."/>
        </authorList>
    </citation>
    <scope>NUCLEOTIDE SEQUENCE [LARGE SCALE GENOMIC DNA]</scope>
    <source>
        <strain evidence="4 7">CSTR1</strain>
    </source>
</reference>
<sequence length="516" mass="55029">MNGITCRNIFLYSIVLICVSFISAIAPTNNTIASDCKPKSMQTNPEKTLTIKKGKSGNVILRLKCKDDSPASGVAIETKVLKGNKNISFSPKSAVTDENGKAVFTITGDKKTETENAEIKFKADKLSTTLEIKVQAEECKLDTIKTNPENKVTLFVGQSSDITVRLKCNNGSPAVDVKVDAIIQKGSNSIKLSSSSALTDESGKAVFTVSGISKTKKDAPTIKFSADDIKTILEVKVKTEAEKDTEAGSEEETVAASLVKEEGEESSNEEIVDESISTDEVEVEGTSLTEEKTSADTAKTTSAEETTEITTPCKPKTVITLPDKKLTLEKGKNASITVKVKCKDDSPAEGVKLEAEVIKGKKYITLTPKSAETDKNGKAVFAVSGDMKTDTEPAEIKFKAEKLSAKLEVKVQAEACSLGSLTTNPDKKLKLKEGESSEVTVKAKCKNGSPAVDAKIDAIVQKDGNKVKISSTAILTDEAGKAVFTVTGARKTSKKDNISIKFSSGDLQSILDVNVD</sequence>
<evidence type="ECO:0000313" key="7">
    <source>
        <dbReference type="Proteomes" id="UP000501926"/>
    </source>
</evidence>
<evidence type="ECO:0000313" key="6">
    <source>
        <dbReference type="Proteomes" id="UP000221734"/>
    </source>
</evidence>
<proteinExistence type="predicted"/>
<evidence type="ECO:0000313" key="3">
    <source>
        <dbReference type="EMBL" id="CAJ74352.1"/>
    </source>
</evidence>